<protein>
    <recommendedName>
        <fullName evidence="3">Alpha-glucosidase</fullName>
    </recommendedName>
</protein>
<dbReference type="EMBL" id="CACRUE010000031">
    <property type="protein sequence ID" value="VYU23575.1"/>
    <property type="molecule type" value="Genomic_DNA"/>
</dbReference>
<evidence type="ECO:0008006" key="3">
    <source>
        <dbReference type="Google" id="ProtNLM"/>
    </source>
</evidence>
<feature type="transmembrane region" description="Helical" evidence="1">
    <location>
        <begin position="200"/>
        <end position="223"/>
    </location>
</feature>
<keyword evidence="1" id="KW-0472">Membrane</keyword>
<organism evidence="2">
    <name type="scientific">Intestinibacter bartlettii</name>
    <dbReference type="NCBI Taxonomy" id="261299"/>
    <lineage>
        <taxon>Bacteria</taxon>
        <taxon>Bacillati</taxon>
        <taxon>Bacillota</taxon>
        <taxon>Clostridia</taxon>
        <taxon>Peptostreptococcales</taxon>
        <taxon>Peptostreptococcaceae</taxon>
        <taxon>Intestinibacter</taxon>
    </lineage>
</organism>
<proteinExistence type="predicted"/>
<accession>A0A6N3D5B2</accession>
<feature type="transmembrane region" description="Helical" evidence="1">
    <location>
        <begin position="103"/>
        <end position="121"/>
    </location>
</feature>
<gene>
    <name evidence="2" type="ORF">IBLFYP30_02094</name>
</gene>
<dbReference type="AlphaFoldDB" id="A0A6N3D5B2"/>
<feature type="transmembrane region" description="Helical" evidence="1">
    <location>
        <begin position="127"/>
        <end position="144"/>
    </location>
</feature>
<keyword evidence="1" id="KW-1133">Transmembrane helix</keyword>
<name>A0A6N3D5B2_9FIRM</name>
<reference evidence="2" key="1">
    <citation type="submission" date="2019-11" db="EMBL/GenBank/DDBJ databases">
        <authorList>
            <person name="Feng L."/>
        </authorList>
    </citation>
    <scope>NUCLEOTIDE SEQUENCE</scope>
    <source>
        <strain evidence="2">IbartlettiiLFYP30</strain>
    </source>
</reference>
<keyword evidence="1" id="KW-0812">Transmembrane</keyword>
<evidence type="ECO:0000313" key="2">
    <source>
        <dbReference type="EMBL" id="VYU23575.1"/>
    </source>
</evidence>
<sequence length="230" mass="26087">MSSNTVALTINNLSKEIKKIKGIKDRQKGKYLSDLDKLNEQYKDLELPDYFTTQYNQLNKKGNELLRDIRGGKHADNVANDIPIYIRYLKASLMDFEGKTNNLKYYLLSFYLTAALFMAFTPQFYGYILPLIFLVPIFLGVRGCKKRSINGFYMSMSVIPVAIMTAATWIRYGIQAMGDYGTYVKALVDSGLGQSLAEKLIYIGFAGGILLLIVSCCQLYFGFKNKDLFI</sequence>
<evidence type="ECO:0000256" key="1">
    <source>
        <dbReference type="SAM" id="Phobius"/>
    </source>
</evidence>
<feature type="transmembrane region" description="Helical" evidence="1">
    <location>
        <begin position="151"/>
        <end position="170"/>
    </location>
</feature>
<dbReference type="RefSeq" id="WP_024038091.1">
    <property type="nucleotide sequence ID" value="NZ_CACRUE010000031.1"/>
</dbReference>